<dbReference type="PRINTS" id="PR01438">
    <property type="entry name" value="UNVRSLSTRESS"/>
</dbReference>
<feature type="domain" description="UspA" evidence="3">
    <location>
        <begin position="15"/>
        <end position="156"/>
    </location>
</feature>
<comment type="subcellular location">
    <subcellularLocation>
        <location evidence="2">Cytoplasm</location>
    </subcellularLocation>
</comment>
<evidence type="ECO:0000259" key="3">
    <source>
        <dbReference type="Pfam" id="PF00582"/>
    </source>
</evidence>
<name>A0A3A4R4E6_9BACT</name>
<accession>A0A3A4R4E6</accession>
<dbReference type="Gene3D" id="3.40.50.620">
    <property type="entry name" value="HUPs"/>
    <property type="match status" value="1"/>
</dbReference>
<organism evidence="4 5">
    <name type="scientific">Candidatus Auribacter fodinae</name>
    <dbReference type="NCBI Taxonomy" id="2093366"/>
    <lineage>
        <taxon>Bacteria</taxon>
        <taxon>Pseudomonadati</taxon>
        <taxon>Candidatus Auribacterota</taxon>
        <taxon>Candidatus Auribacteria</taxon>
        <taxon>Candidatus Auribacterales</taxon>
        <taxon>Candidatus Auribacteraceae</taxon>
        <taxon>Candidatus Auribacter</taxon>
    </lineage>
</organism>
<dbReference type="PANTHER" id="PTHR46268">
    <property type="entry name" value="STRESS RESPONSE PROTEIN NHAX"/>
    <property type="match status" value="1"/>
</dbReference>
<dbReference type="SUPFAM" id="SSF52402">
    <property type="entry name" value="Adenine nucleotide alpha hydrolases-like"/>
    <property type="match status" value="1"/>
</dbReference>
<comment type="similarity">
    <text evidence="1 2">Belongs to the universal stress protein A family.</text>
</comment>
<evidence type="ECO:0000313" key="4">
    <source>
        <dbReference type="EMBL" id="RJP60984.1"/>
    </source>
</evidence>
<dbReference type="InterPro" id="IPR014729">
    <property type="entry name" value="Rossmann-like_a/b/a_fold"/>
</dbReference>
<dbReference type="PIRSF" id="PIRSF006276">
    <property type="entry name" value="UspA"/>
    <property type="match status" value="1"/>
</dbReference>
<dbReference type="InterPro" id="IPR006016">
    <property type="entry name" value="UspA"/>
</dbReference>
<evidence type="ECO:0000256" key="2">
    <source>
        <dbReference type="PIRNR" id="PIRNR006276"/>
    </source>
</evidence>
<dbReference type="EMBL" id="QZJZ01000018">
    <property type="protein sequence ID" value="RJP60984.1"/>
    <property type="molecule type" value="Genomic_DNA"/>
</dbReference>
<dbReference type="CDD" id="cd00293">
    <property type="entry name" value="USP-like"/>
    <property type="match status" value="1"/>
</dbReference>
<gene>
    <name evidence="4" type="ORF">C4541_03015</name>
</gene>
<dbReference type="PANTHER" id="PTHR46268:SF22">
    <property type="entry name" value="SENSOR PROTEIN KDPD-RELATED"/>
    <property type="match status" value="1"/>
</dbReference>
<comment type="caution">
    <text evidence="4">The sequence shown here is derived from an EMBL/GenBank/DDBJ whole genome shotgun (WGS) entry which is preliminary data.</text>
</comment>
<keyword evidence="2" id="KW-0963">Cytoplasm</keyword>
<proteinExistence type="inferred from homology"/>
<dbReference type="InterPro" id="IPR006015">
    <property type="entry name" value="Universal_stress_UspA"/>
</dbReference>
<dbReference type="GO" id="GO:0005737">
    <property type="term" value="C:cytoplasm"/>
    <property type="evidence" value="ECO:0007669"/>
    <property type="project" value="UniProtKB-SubCell"/>
</dbReference>
<dbReference type="Proteomes" id="UP000266426">
    <property type="component" value="Unassembled WGS sequence"/>
</dbReference>
<sequence length="165" mass="18756">MRINPPDMEAAMVNFKHILYPTDFSPYSTVALDYCISLAHKYQSKISILHVVEVFLPDPEYLTLYGEIDTIYKQFEKDAEKRMASLLEKNQFKKLDISSHIIIGKPFIEIIQFSRNNNTDLIVMGSHGKSALSHILFGSTADKVVTKASCPVLIVKHPEHTFVMP</sequence>
<dbReference type="Pfam" id="PF00582">
    <property type="entry name" value="Usp"/>
    <property type="match status" value="1"/>
</dbReference>
<protein>
    <recommendedName>
        <fullName evidence="2">Universal stress protein</fullName>
    </recommendedName>
</protein>
<evidence type="ECO:0000313" key="5">
    <source>
        <dbReference type="Proteomes" id="UP000266426"/>
    </source>
</evidence>
<reference evidence="4 5" key="1">
    <citation type="journal article" date="2017" name="ISME J.">
        <title>Energy and carbon metabolisms in a deep terrestrial subsurface fluid microbial community.</title>
        <authorList>
            <person name="Momper L."/>
            <person name="Jungbluth S.P."/>
            <person name="Lee M.D."/>
            <person name="Amend J.P."/>
        </authorList>
    </citation>
    <scope>NUCLEOTIDE SEQUENCE [LARGE SCALE GENOMIC DNA]</scope>
    <source>
        <strain evidence="4">SURF_26</strain>
    </source>
</reference>
<evidence type="ECO:0000256" key="1">
    <source>
        <dbReference type="ARBA" id="ARBA00008791"/>
    </source>
</evidence>
<dbReference type="AlphaFoldDB" id="A0A3A4R4E6"/>